<organism evidence="2 3">
    <name type="scientific">Terasakiella brassicae</name>
    <dbReference type="NCBI Taxonomy" id="1634917"/>
    <lineage>
        <taxon>Bacteria</taxon>
        <taxon>Pseudomonadati</taxon>
        <taxon>Pseudomonadota</taxon>
        <taxon>Alphaproteobacteria</taxon>
        <taxon>Rhodospirillales</taxon>
        <taxon>Terasakiellaceae</taxon>
        <taxon>Terasakiella</taxon>
    </lineage>
</organism>
<proteinExistence type="predicted"/>
<reference evidence="2" key="1">
    <citation type="journal article" date="2014" name="Int. J. Syst. Evol. Microbiol.">
        <title>Complete genome sequence of Corynebacterium casei LMG S-19264T (=DSM 44701T), isolated from a smear-ripened cheese.</title>
        <authorList>
            <consortium name="US DOE Joint Genome Institute (JGI-PGF)"/>
            <person name="Walter F."/>
            <person name="Albersmeier A."/>
            <person name="Kalinowski J."/>
            <person name="Ruckert C."/>
        </authorList>
    </citation>
    <scope>NUCLEOTIDE SEQUENCE</scope>
    <source>
        <strain evidence="2">CGMCC 1.15254</strain>
    </source>
</reference>
<keyword evidence="3" id="KW-1185">Reference proteome</keyword>
<feature type="coiled-coil region" evidence="1">
    <location>
        <begin position="29"/>
        <end position="56"/>
    </location>
</feature>
<name>A0A917FG45_9PROT</name>
<dbReference type="RefSeq" id="WP_188666412.1">
    <property type="nucleotide sequence ID" value="NZ_BMHV01000025.1"/>
</dbReference>
<evidence type="ECO:0000256" key="1">
    <source>
        <dbReference type="SAM" id="Coils"/>
    </source>
</evidence>
<gene>
    <name evidence="2" type="ORF">GCM10011332_28190</name>
</gene>
<sequence>MSQTITYPTFVEYRAKINQAKDDLESGKKAAASNRLRSVNKHLDELEAVRKELNCESLGRLNHLQKLAAEVEALK</sequence>
<evidence type="ECO:0000313" key="2">
    <source>
        <dbReference type="EMBL" id="GGF72600.1"/>
    </source>
</evidence>
<keyword evidence="1" id="KW-0175">Coiled coil</keyword>
<dbReference type="AlphaFoldDB" id="A0A917FG45"/>
<reference evidence="2" key="2">
    <citation type="submission" date="2020-09" db="EMBL/GenBank/DDBJ databases">
        <authorList>
            <person name="Sun Q."/>
            <person name="Zhou Y."/>
        </authorList>
    </citation>
    <scope>NUCLEOTIDE SEQUENCE</scope>
    <source>
        <strain evidence="2">CGMCC 1.15254</strain>
    </source>
</reference>
<dbReference type="Proteomes" id="UP000632498">
    <property type="component" value="Unassembled WGS sequence"/>
</dbReference>
<dbReference type="EMBL" id="BMHV01000025">
    <property type="protein sequence ID" value="GGF72600.1"/>
    <property type="molecule type" value="Genomic_DNA"/>
</dbReference>
<accession>A0A917FG45</accession>
<evidence type="ECO:0000313" key="3">
    <source>
        <dbReference type="Proteomes" id="UP000632498"/>
    </source>
</evidence>
<comment type="caution">
    <text evidence="2">The sequence shown here is derived from an EMBL/GenBank/DDBJ whole genome shotgun (WGS) entry which is preliminary data.</text>
</comment>
<protein>
    <submittedName>
        <fullName evidence="2">Uncharacterized protein</fullName>
    </submittedName>
</protein>